<evidence type="ECO:0000259" key="1">
    <source>
        <dbReference type="PROSITE" id="PS50943"/>
    </source>
</evidence>
<dbReference type="Gene3D" id="1.25.40.400">
    <property type="match status" value="1"/>
</dbReference>
<dbReference type="AlphaFoldDB" id="A0A239XEA8"/>
<dbReference type="InterPro" id="IPR010057">
    <property type="entry name" value="Transcription_activator_Rgg_C"/>
</dbReference>
<dbReference type="PROSITE" id="PS50943">
    <property type="entry name" value="HTH_CROC1"/>
    <property type="match status" value="1"/>
</dbReference>
<accession>A0A239XEA8</accession>
<evidence type="ECO:0000313" key="3">
    <source>
        <dbReference type="Proteomes" id="UP000215144"/>
    </source>
</evidence>
<sequence>MVGQMEKYGKVFKTIRESKNMSLKEVAGDFVTPAQLSRFENGKSNLSVDTFFKCLQRMDVLQGEFSTFYNMYYQSEDVRVSIDLHKALQARNNRYFEQKIKEFQKKFESEGRKSDRVLIAVFHVMLNKCNSDKKIPEVEKTVIADYLLSIDEWCFYEIWILGNCVRCLSSQTINVLCSELISRTQFYHGIKENVRRIYGVLLAAVGILLDRGEERLAAKLIRSIESLGIFEDDLFERLQMTFYKAQLKYLQGDLEGLVTMKKLLEMSQLLECYNLSQQIEDTVSKLTDM</sequence>
<dbReference type="Gene3D" id="1.10.260.40">
    <property type="entry name" value="lambda repressor-like DNA-binding domains"/>
    <property type="match status" value="1"/>
</dbReference>
<dbReference type="CDD" id="cd00093">
    <property type="entry name" value="HTH_XRE"/>
    <property type="match status" value="1"/>
</dbReference>
<dbReference type="Proteomes" id="UP000215144">
    <property type="component" value="Chromosome 1"/>
</dbReference>
<dbReference type="PANTHER" id="PTHR37038">
    <property type="entry name" value="TRANSCRIPTIONAL REGULATOR-RELATED"/>
    <property type="match status" value="1"/>
</dbReference>
<proteinExistence type="predicted"/>
<dbReference type="InterPro" id="IPR010982">
    <property type="entry name" value="Lambda_DNA-bd_dom_sf"/>
</dbReference>
<dbReference type="InterPro" id="IPR001387">
    <property type="entry name" value="Cro/C1-type_HTH"/>
</dbReference>
<dbReference type="SMART" id="SM00530">
    <property type="entry name" value="HTH_XRE"/>
    <property type="match status" value="1"/>
</dbReference>
<reference evidence="2 3" key="1">
    <citation type="submission" date="2017-06" db="EMBL/GenBank/DDBJ databases">
        <authorList>
            <consortium name="Pathogen Informatics"/>
        </authorList>
    </citation>
    <scope>NUCLEOTIDE SEQUENCE [LARGE SCALE GENOMIC DNA]</scope>
    <source>
        <strain evidence="2 3">NCTC11291</strain>
    </source>
</reference>
<dbReference type="KEGG" id="saco:SAME_01960"/>
<feature type="domain" description="HTH cro/C1-type" evidence="1">
    <location>
        <begin position="12"/>
        <end position="65"/>
    </location>
</feature>
<gene>
    <name evidence="2" type="ORF">SAMEA4504048_01960</name>
</gene>
<organism evidence="2 3">
    <name type="scientific">Streptococcus acidominimus</name>
    <dbReference type="NCBI Taxonomy" id="1326"/>
    <lineage>
        <taxon>Bacteria</taxon>
        <taxon>Bacillati</taxon>
        <taxon>Bacillota</taxon>
        <taxon>Bacilli</taxon>
        <taxon>Lactobacillales</taxon>
        <taxon>Streptococcaceae</taxon>
        <taxon>Streptococcus</taxon>
    </lineage>
</organism>
<dbReference type="Pfam" id="PF21259">
    <property type="entry name" value="Rgg_C"/>
    <property type="match status" value="1"/>
</dbReference>
<evidence type="ECO:0000313" key="2">
    <source>
        <dbReference type="EMBL" id="SNV45037.1"/>
    </source>
</evidence>
<dbReference type="Pfam" id="PF01381">
    <property type="entry name" value="HTH_3"/>
    <property type="match status" value="1"/>
</dbReference>
<dbReference type="PANTHER" id="PTHR37038:SF12">
    <property type="entry name" value="TRANSCRIPTIONAL REGULATOR"/>
    <property type="match status" value="1"/>
</dbReference>
<protein>
    <submittedName>
        <fullName evidence="2">Rgg protein, putative</fullName>
    </submittedName>
</protein>
<dbReference type="RefSeq" id="WP_231909798.1">
    <property type="nucleotide sequence ID" value="NZ_LT906454.1"/>
</dbReference>
<dbReference type="NCBIfam" id="TIGR01716">
    <property type="entry name" value="RGG_Cterm"/>
    <property type="match status" value="1"/>
</dbReference>
<name>A0A239XEA8_STRAI</name>
<dbReference type="GO" id="GO:0003677">
    <property type="term" value="F:DNA binding"/>
    <property type="evidence" value="ECO:0007669"/>
    <property type="project" value="InterPro"/>
</dbReference>
<dbReference type="InterPro" id="IPR053163">
    <property type="entry name" value="HTH-type_regulator_Rgg"/>
</dbReference>
<dbReference type="EMBL" id="LT906454">
    <property type="protein sequence ID" value="SNV45037.1"/>
    <property type="molecule type" value="Genomic_DNA"/>
</dbReference>
<dbReference type="SUPFAM" id="SSF47413">
    <property type="entry name" value="lambda repressor-like DNA-binding domains"/>
    <property type="match status" value="1"/>
</dbReference>